<gene>
    <name evidence="2" type="primary">wbnJ</name>
    <name evidence="2" type="ORF">SFB21_2596</name>
</gene>
<dbReference type="PANTHER" id="PTHR22916">
    <property type="entry name" value="GLYCOSYLTRANSFERASE"/>
    <property type="match status" value="1"/>
</dbReference>
<dbReference type="RefSeq" id="WP_174560395.1">
    <property type="nucleotide sequence ID" value="NZ_CADDTS010000043.1"/>
</dbReference>
<dbReference type="Proteomes" id="UP000489961">
    <property type="component" value="Unassembled WGS sequence"/>
</dbReference>
<name>A0A811GE50_9GAMM</name>
<accession>A0A811GE50</accession>
<dbReference type="AlphaFoldDB" id="A0A811GE50"/>
<evidence type="ECO:0000313" key="2">
    <source>
        <dbReference type="EMBL" id="CAB1220469.1"/>
    </source>
</evidence>
<dbReference type="GO" id="GO:0016263">
    <property type="term" value="F:glycoprotein-N-acetylgalactosamine 3-beta-galactosyltransferase activity"/>
    <property type="evidence" value="ECO:0007669"/>
    <property type="project" value="UniProtKB-EC"/>
</dbReference>
<dbReference type="Pfam" id="PF00535">
    <property type="entry name" value="Glycos_transf_2"/>
    <property type="match status" value="1"/>
</dbReference>
<evidence type="ECO:0000259" key="1">
    <source>
        <dbReference type="Pfam" id="PF00535"/>
    </source>
</evidence>
<dbReference type="EC" id="2.4.1.122" evidence="2"/>
<protein>
    <submittedName>
        <fullName evidence="2">O-antigen biosynthesis glycosyltransferase WbnJ</fullName>
        <ecNumber evidence="2">2.4.1.122</ecNumber>
    </submittedName>
</protein>
<feature type="domain" description="Glycosyltransferase 2-like" evidence="1">
    <location>
        <begin position="23"/>
        <end position="171"/>
    </location>
</feature>
<proteinExistence type="predicted"/>
<organism evidence="2 3">
    <name type="scientific">Acinetobacter bouvetii</name>
    <dbReference type="NCBI Taxonomy" id="202951"/>
    <lineage>
        <taxon>Bacteria</taxon>
        <taxon>Pseudomonadati</taxon>
        <taxon>Pseudomonadota</taxon>
        <taxon>Gammaproteobacteria</taxon>
        <taxon>Moraxellales</taxon>
        <taxon>Moraxellaceae</taxon>
        <taxon>Acinetobacter</taxon>
    </lineage>
</organism>
<keyword evidence="2" id="KW-0328">Glycosyltransferase</keyword>
<dbReference type="EMBL" id="CADDTS010000043">
    <property type="protein sequence ID" value="CAB1220469.1"/>
    <property type="molecule type" value="Genomic_DNA"/>
</dbReference>
<dbReference type="InterPro" id="IPR029044">
    <property type="entry name" value="Nucleotide-diphossugar_trans"/>
</dbReference>
<dbReference type="Gene3D" id="3.90.550.10">
    <property type="entry name" value="Spore Coat Polysaccharide Biosynthesis Protein SpsA, Chain A"/>
    <property type="match status" value="1"/>
</dbReference>
<dbReference type="InterPro" id="IPR001173">
    <property type="entry name" value="Glyco_trans_2-like"/>
</dbReference>
<dbReference type="SUPFAM" id="SSF53448">
    <property type="entry name" value="Nucleotide-diphospho-sugar transferases"/>
    <property type="match status" value="1"/>
</dbReference>
<comment type="caution">
    <text evidence="2">The sequence shown here is derived from an EMBL/GenBank/DDBJ whole genome shotgun (WGS) entry which is preliminary data.</text>
</comment>
<evidence type="ECO:0000313" key="3">
    <source>
        <dbReference type="Proteomes" id="UP000489961"/>
    </source>
</evidence>
<keyword evidence="2" id="KW-0808">Transferase</keyword>
<reference evidence="2 3" key="1">
    <citation type="submission" date="2020-02" db="EMBL/GenBank/DDBJ databases">
        <authorList>
            <person name="Chaudhuri R."/>
        </authorList>
    </citation>
    <scope>NUCLEOTIDE SEQUENCE [LARGE SCALE GENOMIC DNA]</scope>
    <source>
        <strain evidence="2">SFB21</strain>
    </source>
</reference>
<sequence length="301" mass="34464">MLTSSNIDLDRRNKNESSILDISVVAANYNNAPFLEDFFEAWKNSSTLPMELIFIDDGSKDNSLEIAYKYEKEIPTLIILPLGQNQGFGNALNAGIKKASCKYILRIDPDDIVLPERLVKQYEILESGKADVVGSDAIIFQSKTGKDIGLTNFPQDHETISKVVHRGEHGVLHPTVMAKTELFKNNPYIQANVPAEDYDIFARMLNSGAKFYNIKEPLLRYRIHQRSASNVLPFSTIEKTYRIRDEIFSTKTNKAFVIWYFLHIKCYRKYLFSDNKFKGLFYLGLASFLRPDKVLKKLLSL</sequence>
<dbReference type="PANTHER" id="PTHR22916:SF3">
    <property type="entry name" value="UDP-GLCNAC:BETAGAL BETA-1,3-N-ACETYLGLUCOSAMINYLTRANSFERASE-LIKE PROTEIN 1"/>
    <property type="match status" value="1"/>
</dbReference>